<sequence>MTRLPRRLVLLAVAALTTTACATGSTASTTAELVRYAAVGSAATASNDPHGGLGNESDALRFALLYDVLTVAGPDGTTAPRLATAWEPDSTLTRWTITLRTDATFADGRKVRAADALFSLRRMQSKAAENYGRMAMFDLDASRALDESTVELRTRSPFAAVPEALQSATFVVPEGTSDFSSPPPGSGPYRMTGGDPANAALERNDAWWGPKPPTKRIEIRAVADPQARADAVRSGQADVAGSVSPTAAAQAESAGVQVLRRPAVTTYPVVMRLDQAPFDKPEVREAVKLATDRKQLTDTVFGAYGKVGNDLLTPGDPTSPRLPERNRDLDRARALMAQAGYAGGTSVTLHTTTAYPGMDSTATLLSAQLAEIGLKVAVQVDPPESFWTKTYAQAGFYVSYLGGIGFLDVSRIALRAASPTNETAWKNPSWERDLDAALAEPDAAKRAGALGALQTAVRDEGGYLVWGVGDGLDLARAGVSGLPTGPGFARLFIDQVRITA</sequence>
<keyword evidence="4" id="KW-1185">Reference proteome</keyword>
<evidence type="ECO:0000256" key="1">
    <source>
        <dbReference type="SAM" id="SignalP"/>
    </source>
</evidence>
<feature type="signal peptide" evidence="1">
    <location>
        <begin position="1"/>
        <end position="22"/>
    </location>
</feature>
<keyword evidence="1" id="KW-0732">Signal</keyword>
<protein>
    <submittedName>
        <fullName evidence="3">Peptide/nickel transport system substrate-binding protein</fullName>
    </submittedName>
</protein>
<proteinExistence type="predicted"/>
<dbReference type="InterPro" id="IPR000914">
    <property type="entry name" value="SBP_5_dom"/>
</dbReference>
<dbReference type="RefSeq" id="WP_218159902.1">
    <property type="nucleotide sequence ID" value="NZ_FOFV01000024.1"/>
</dbReference>
<dbReference type="SUPFAM" id="SSF53850">
    <property type="entry name" value="Periplasmic binding protein-like II"/>
    <property type="match status" value="1"/>
</dbReference>
<evidence type="ECO:0000259" key="2">
    <source>
        <dbReference type="Pfam" id="PF00496"/>
    </source>
</evidence>
<reference evidence="4" key="1">
    <citation type="submission" date="2016-10" db="EMBL/GenBank/DDBJ databases">
        <authorList>
            <person name="Varghese N."/>
            <person name="Submissions S."/>
        </authorList>
    </citation>
    <scope>NUCLEOTIDE SEQUENCE [LARGE SCALE GENOMIC DNA]</scope>
    <source>
        <strain evidence="4">DSM 44437</strain>
    </source>
</reference>
<dbReference type="Gene3D" id="3.40.190.10">
    <property type="entry name" value="Periplasmic binding protein-like II"/>
    <property type="match status" value="1"/>
</dbReference>
<dbReference type="GO" id="GO:0043190">
    <property type="term" value="C:ATP-binding cassette (ABC) transporter complex"/>
    <property type="evidence" value="ECO:0007669"/>
    <property type="project" value="InterPro"/>
</dbReference>
<organism evidence="3 4">
    <name type="scientific">Lentzea albida</name>
    <dbReference type="NCBI Taxonomy" id="65499"/>
    <lineage>
        <taxon>Bacteria</taxon>
        <taxon>Bacillati</taxon>
        <taxon>Actinomycetota</taxon>
        <taxon>Actinomycetes</taxon>
        <taxon>Pseudonocardiales</taxon>
        <taxon>Pseudonocardiaceae</taxon>
        <taxon>Lentzea</taxon>
    </lineage>
</organism>
<dbReference type="Proteomes" id="UP000199503">
    <property type="component" value="Unassembled WGS sequence"/>
</dbReference>
<dbReference type="STRING" id="65499.SAMN04488000_12460"/>
<dbReference type="Pfam" id="PF00496">
    <property type="entry name" value="SBP_bac_5"/>
    <property type="match status" value="1"/>
</dbReference>
<dbReference type="Gene3D" id="3.10.105.10">
    <property type="entry name" value="Dipeptide-binding Protein, Domain 3"/>
    <property type="match status" value="1"/>
</dbReference>
<dbReference type="EMBL" id="FOFV01000024">
    <property type="protein sequence ID" value="SES36757.1"/>
    <property type="molecule type" value="Genomic_DNA"/>
</dbReference>
<dbReference type="AlphaFoldDB" id="A0A1H9WSV7"/>
<dbReference type="PANTHER" id="PTHR30290">
    <property type="entry name" value="PERIPLASMIC BINDING COMPONENT OF ABC TRANSPORTER"/>
    <property type="match status" value="1"/>
</dbReference>
<dbReference type="CDD" id="cd08503">
    <property type="entry name" value="PBP2_NikA_DppA_OppA_like_17"/>
    <property type="match status" value="1"/>
</dbReference>
<dbReference type="GO" id="GO:0042597">
    <property type="term" value="C:periplasmic space"/>
    <property type="evidence" value="ECO:0007669"/>
    <property type="project" value="UniProtKB-ARBA"/>
</dbReference>
<name>A0A1H9WSV7_9PSEU</name>
<dbReference type="InterPro" id="IPR039424">
    <property type="entry name" value="SBP_5"/>
</dbReference>
<evidence type="ECO:0000313" key="3">
    <source>
        <dbReference type="EMBL" id="SES36757.1"/>
    </source>
</evidence>
<dbReference type="InterPro" id="IPR030678">
    <property type="entry name" value="Peptide/Ni-bd"/>
</dbReference>
<feature type="chain" id="PRO_5038596449" evidence="1">
    <location>
        <begin position="23"/>
        <end position="500"/>
    </location>
</feature>
<evidence type="ECO:0000313" key="4">
    <source>
        <dbReference type="Proteomes" id="UP000199503"/>
    </source>
</evidence>
<accession>A0A1H9WSV7</accession>
<dbReference type="Gene3D" id="3.90.76.10">
    <property type="entry name" value="Dipeptide-binding Protein, Domain 1"/>
    <property type="match status" value="1"/>
</dbReference>
<feature type="domain" description="Solute-binding protein family 5" evidence="2">
    <location>
        <begin position="79"/>
        <end position="401"/>
    </location>
</feature>
<dbReference type="PROSITE" id="PS51257">
    <property type="entry name" value="PROKAR_LIPOPROTEIN"/>
    <property type="match status" value="1"/>
</dbReference>
<dbReference type="PIRSF" id="PIRSF002741">
    <property type="entry name" value="MppA"/>
    <property type="match status" value="1"/>
</dbReference>
<dbReference type="GO" id="GO:1904680">
    <property type="term" value="F:peptide transmembrane transporter activity"/>
    <property type="evidence" value="ECO:0007669"/>
    <property type="project" value="TreeGrafter"/>
</dbReference>
<dbReference type="GO" id="GO:0015833">
    <property type="term" value="P:peptide transport"/>
    <property type="evidence" value="ECO:0007669"/>
    <property type="project" value="TreeGrafter"/>
</dbReference>
<dbReference type="PANTHER" id="PTHR30290:SF65">
    <property type="entry name" value="MONOACYL PHOSPHATIDYLINOSITOL TETRAMANNOSIDE-BINDING PROTEIN LPQW-RELATED"/>
    <property type="match status" value="1"/>
</dbReference>
<gene>
    <name evidence="3" type="ORF">SAMN04488000_12460</name>
</gene>